<comment type="caution">
    <text evidence="5">The sequence shown here is derived from an EMBL/GenBank/DDBJ whole genome shotgun (WGS) entry which is preliminary data.</text>
</comment>
<dbReference type="InterPro" id="IPR038352">
    <property type="entry name" value="Imelysin_sf"/>
</dbReference>
<dbReference type="InterPro" id="IPR034984">
    <property type="entry name" value="Imelysin-like_IPPA"/>
</dbReference>
<evidence type="ECO:0000256" key="3">
    <source>
        <dbReference type="SAM" id="SignalP"/>
    </source>
</evidence>
<sequence length="358" mass="37804">MTFARSCLAAALLALTTGAAAAITPADVVRQAVDGTIRPGYQRFDKASEGMVEAQKALCAAPSEETVAAARKSFADAILTFSQMEFVRFGPVMVDNRIDRILFWPDPRGIALRQVQALVAEKDETATDPVALHGKSVAVQGLTALEFVLYGTGSEELAGAKGRYRCRYGAAIAANILAMSDAIVEGWREGKGGFAEEMLDPQPTNPAYRSITDSLQEITGVFIHGLEAIRDLRLRPAFGRLPEDAKPKALLFWRSGLTATSLKGNFTGLSDLFESSGLADLLPPAAADSAASVRSTFNDAATVLATLDRPIADALTDPAARTEVGRLVVATQALQPMFVGEIAPALGLSAGFSSLDGD</sequence>
<organism evidence="5 6">
    <name type="scientific">Aureimonas glaciei</name>
    <dbReference type="NCBI Taxonomy" id="1776957"/>
    <lineage>
        <taxon>Bacteria</taxon>
        <taxon>Pseudomonadati</taxon>
        <taxon>Pseudomonadota</taxon>
        <taxon>Alphaproteobacteria</taxon>
        <taxon>Hyphomicrobiales</taxon>
        <taxon>Aurantimonadaceae</taxon>
        <taxon>Aureimonas</taxon>
    </lineage>
</organism>
<reference evidence="5" key="1">
    <citation type="journal article" date="2014" name="Int. J. Syst. Evol. Microbiol.">
        <title>Complete genome sequence of Corynebacterium casei LMG S-19264T (=DSM 44701T), isolated from a smear-ripened cheese.</title>
        <authorList>
            <consortium name="US DOE Joint Genome Institute (JGI-PGF)"/>
            <person name="Walter F."/>
            <person name="Albersmeier A."/>
            <person name="Kalinowski J."/>
            <person name="Ruckert C."/>
        </authorList>
    </citation>
    <scope>NUCLEOTIDE SEQUENCE</scope>
    <source>
        <strain evidence="5">CGMCC 1.15493</strain>
    </source>
</reference>
<evidence type="ECO:0000259" key="4">
    <source>
        <dbReference type="Pfam" id="PF09375"/>
    </source>
</evidence>
<dbReference type="GO" id="GO:0030313">
    <property type="term" value="C:cell envelope"/>
    <property type="evidence" value="ECO:0007669"/>
    <property type="project" value="UniProtKB-SubCell"/>
</dbReference>
<feature type="signal peptide" evidence="3">
    <location>
        <begin position="1"/>
        <end position="21"/>
    </location>
</feature>
<name>A0A916Y1F8_9HYPH</name>
<keyword evidence="2 3" id="KW-0732">Signal</keyword>
<evidence type="ECO:0000256" key="1">
    <source>
        <dbReference type="ARBA" id="ARBA00004196"/>
    </source>
</evidence>
<accession>A0A916Y1F8</accession>
<evidence type="ECO:0000313" key="5">
    <source>
        <dbReference type="EMBL" id="GGD26770.1"/>
    </source>
</evidence>
<proteinExistence type="predicted"/>
<dbReference type="EMBL" id="BMJJ01000008">
    <property type="protein sequence ID" value="GGD26770.1"/>
    <property type="molecule type" value="Genomic_DNA"/>
</dbReference>
<evidence type="ECO:0000313" key="6">
    <source>
        <dbReference type="Proteomes" id="UP000613160"/>
    </source>
</evidence>
<dbReference type="AlphaFoldDB" id="A0A916Y1F8"/>
<gene>
    <name evidence="5" type="ORF">GCM10011335_32330</name>
</gene>
<keyword evidence="6" id="KW-1185">Reference proteome</keyword>
<reference evidence="5" key="2">
    <citation type="submission" date="2020-09" db="EMBL/GenBank/DDBJ databases">
        <authorList>
            <person name="Sun Q."/>
            <person name="Zhou Y."/>
        </authorList>
    </citation>
    <scope>NUCLEOTIDE SEQUENCE</scope>
    <source>
        <strain evidence="5">CGMCC 1.15493</strain>
    </source>
</reference>
<evidence type="ECO:0000256" key="2">
    <source>
        <dbReference type="ARBA" id="ARBA00022729"/>
    </source>
</evidence>
<dbReference type="Proteomes" id="UP000613160">
    <property type="component" value="Unassembled WGS sequence"/>
</dbReference>
<dbReference type="RefSeq" id="WP_188852566.1">
    <property type="nucleotide sequence ID" value="NZ_BMJJ01000008.1"/>
</dbReference>
<dbReference type="Gene3D" id="1.20.1420.20">
    <property type="entry name" value="M75 peptidase, HXXE motif"/>
    <property type="match status" value="1"/>
</dbReference>
<feature type="domain" description="Imelysin-like" evidence="4">
    <location>
        <begin position="37"/>
        <end position="331"/>
    </location>
</feature>
<feature type="chain" id="PRO_5036918034" evidence="3">
    <location>
        <begin position="22"/>
        <end position="358"/>
    </location>
</feature>
<dbReference type="Pfam" id="PF09375">
    <property type="entry name" value="Peptidase_M75"/>
    <property type="match status" value="1"/>
</dbReference>
<dbReference type="InterPro" id="IPR018976">
    <property type="entry name" value="Imelysin-like"/>
</dbReference>
<protein>
    <submittedName>
        <fullName evidence="5">Peptidase M75</fullName>
    </submittedName>
</protein>
<dbReference type="CDD" id="cd14659">
    <property type="entry name" value="Imelysin-like_IPPA"/>
    <property type="match status" value="1"/>
</dbReference>
<comment type="subcellular location">
    <subcellularLocation>
        <location evidence="1">Cell envelope</location>
    </subcellularLocation>
</comment>